<sequence length="160" mass="18250">MNALASPLLGFLLVLMSIACMHSYVMAEDEEKDLGRQMIVTLMLKRTVHSLISLISVSRRQRMPMGRKKSWTISFELEQVDCDVPGKTKSSYTLSLCTSQHEAPRLTHLPLYMETRRSQPHGSLALLHADPVELLYYWFYRARHDSTTTSLLSLPFSPPP</sequence>
<protein>
    <submittedName>
        <fullName evidence="2">(rape) hypothetical protein</fullName>
    </submittedName>
</protein>
<name>A0A816VT31_BRANA</name>
<dbReference type="EMBL" id="HG994372">
    <property type="protein sequence ID" value="CAF2117182.1"/>
    <property type="molecule type" value="Genomic_DNA"/>
</dbReference>
<reference evidence="2" key="1">
    <citation type="submission" date="2021-01" db="EMBL/GenBank/DDBJ databases">
        <authorList>
            <consortium name="Genoscope - CEA"/>
            <person name="William W."/>
        </authorList>
    </citation>
    <scope>NUCLEOTIDE SEQUENCE</scope>
</reference>
<dbReference type="AlphaFoldDB" id="A0A816VT31"/>
<dbReference type="Proteomes" id="UP001295469">
    <property type="component" value="Chromosome C08"/>
</dbReference>
<keyword evidence="1" id="KW-0732">Signal</keyword>
<feature type="signal peptide" evidence="1">
    <location>
        <begin position="1"/>
        <end position="27"/>
    </location>
</feature>
<feature type="chain" id="PRO_5032671621" evidence="1">
    <location>
        <begin position="28"/>
        <end position="160"/>
    </location>
</feature>
<evidence type="ECO:0000256" key="1">
    <source>
        <dbReference type="SAM" id="SignalP"/>
    </source>
</evidence>
<proteinExistence type="predicted"/>
<organism evidence="2">
    <name type="scientific">Brassica napus</name>
    <name type="common">Rape</name>
    <dbReference type="NCBI Taxonomy" id="3708"/>
    <lineage>
        <taxon>Eukaryota</taxon>
        <taxon>Viridiplantae</taxon>
        <taxon>Streptophyta</taxon>
        <taxon>Embryophyta</taxon>
        <taxon>Tracheophyta</taxon>
        <taxon>Spermatophyta</taxon>
        <taxon>Magnoliopsida</taxon>
        <taxon>eudicotyledons</taxon>
        <taxon>Gunneridae</taxon>
        <taxon>Pentapetalae</taxon>
        <taxon>rosids</taxon>
        <taxon>malvids</taxon>
        <taxon>Brassicales</taxon>
        <taxon>Brassicaceae</taxon>
        <taxon>Brassiceae</taxon>
        <taxon>Brassica</taxon>
    </lineage>
</organism>
<gene>
    <name evidence="2" type="ORF">DARMORV10_C08P54190.1</name>
</gene>
<accession>A0A816VT31</accession>
<evidence type="ECO:0000313" key="2">
    <source>
        <dbReference type="EMBL" id="CAF2117182.1"/>
    </source>
</evidence>